<dbReference type="EMBL" id="MVDD01000006">
    <property type="protein sequence ID" value="PKQ63227.1"/>
    <property type="molecule type" value="Genomic_DNA"/>
</dbReference>
<evidence type="ECO:0008006" key="3">
    <source>
        <dbReference type="Google" id="ProtNLM"/>
    </source>
</evidence>
<evidence type="ECO:0000313" key="1">
    <source>
        <dbReference type="EMBL" id="PKQ63227.1"/>
    </source>
</evidence>
<dbReference type="Gene3D" id="3.10.450.620">
    <property type="entry name" value="JHP933, nucleotidyltransferase-like core domain"/>
    <property type="match status" value="1"/>
</dbReference>
<organism evidence="1 2">
    <name type="scientific">Labilibaculum filiforme</name>
    <dbReference type="NCBI Taxonomy" id="1940526"/>
    <lineage>
        <taxon>Bacteria</taxon>
        <taxon>Pseudomonadati</taxon>
        <taxon>Bacteroidota</taxon>
        <taxon>Bacteroidia</taxon>
        <taxon>Marinilabiliales</taxon>
        <taxon>Marinifilaceae</taxon>
        <taxon>Labilibaculum</taxon>
    </lineage>
</organism>
<name>A0A2N3HYW9_9BACT</name>
<proteinExistence type="predicted"/>
<dbReference type="AlphaFoldDB" id="A0A2N3HYW9"/>
<reference evidence="1 2" key="1">
    <citation type="journal article" date="2017" name="Front. Microbiol.">
        <title>Labilibaculum manganireducens gen. nov., sp. nov. and Labilibaculum filiforme sp. nov., Novel Bacteroidetes Isolated from Subsurface Sediments of the Baltic Sea.</title>
        <authorList>
            <person name="Vandieken V."/>
            <person name="Marshall I.P."/>
            <person name="Niemann H."/>
            <person name="Engelen B."/>
            <person name="Cypionka H."/>
        </authorList>
    </citation>
    <scope>NUCLEOTIDE SEQUENCE [LARGE SCALE GENOMIC DNA]</scope>
    <source>
        <strain evidence="1 2">59.16B</strain>
    </source>
</reference>
<dbReference type="Pfam" id="PF08843">
    <property type="entry name" value="AbiEii"/>
    <property type="match status" value="1"/>
</dbReference>
<protein>
    <recommendedName>
        <fullName evidence="3">Nucleotidyltransferase</fullName>
    </recommendedName>
</protein>
<evidence type="ECO:0000313" key="2">
    <source>
        <dbReference type="Proteomes" id="UP000233535"/>
    </source>
</evidence>
<keyword evidence="2" id="KW-1185">Reference proteome</keyword>
<dbReference type="OrthoDB" id="9780929at2"/>
<comment type="caution">
    <text evidence="1">The sequence shown here is derived from an EMBL/GenBank/DDBJ whole genome shotgun (WGS) entry which is preliminary data.</text>
</comment>
<gene>
    <name evidence="1" type="ORF">BZG02_10800</name>
</gene>
<dbReference type="Proteomes" id="UP000233535">
    <property type="component" value="Unassembled WGS sequence"/>
</dbReference>
<dbReference type="RefSeq" id="WP_101261439.1">
    <property type="nucleotide sequence ID" value="NZ_MVDD01000006.1"/>
</dbReference>
<accession>A0A2N3HYW9</accession>
<dbReference type="InterPro" id="IPR014942">
    <property type="entry name" value="AbiEii"/>
</dbReference>
<sequence>MNRFYNISSEKKVIVFNELSSKTGLPPFAIEKDWWVVQTLAIIFEMEIGKHLVFKGGTSLSKAWNLIERFSEDVDLAVDRSFLGFDGELTRKKEITKLRKESNRYITELFFPELSAKFIVKGLTDVKLALVDAKDSDQDPRIIEVYYPNVIPSPGYIQPRVQIEIGCRSLKEPFSEREFSSIVDETYSEALFSQKSIKIPTVNPERTLLEKIFLLHEEFQRPIEKIRVDRLSRHLYDVSQLSKTKFADIALADKLLYETIVNHRYRFAKLGGVDYNLHQPQSINLIPIPEMINAWEKDYNTMQEQMIYGESPSFKEMIEQLKNFTERIHAIPWTINGTFKATKSILNRNI</sequence>